<dbReference type="EMBL" id="GG693865">
    <property type="protein sequence ID" value="EES53307.1"/>
    <property type="molecule type" value="Genomic_DNA"/>
</dbReference>
<dbReference type="InterPro" id="IPR012818">
    <property type="entry name" value="CbiE"/>
</dbReference>
<dbReference type="SUPFAM" id="SSF53790">
    <property type="entry name" value="Tetrapyrrole methylase"/>
    <property type="match status" value="1"/>
</dbReference>
<evidence type="ECO:0000256" key="2">
    <source>
        <dbReference type="ARBA" id="ARBA00022573"/>
    </source>
</evidence>
<organism evidence="7 8">
    <name type="scientific">Leptospirillum ferrodiazotrophum</name>
    <dbReference type="NCBI Taxonomy" id="412449"/>
    <lineage>
        <taxon>Bacteria</taxon>
        <taxon>Pseudomonadati</taxon>
        <taxon>Nitrospirota</taxon>
        <taxon>Nitrospiria</taxon>
        <taxon>Nitrospirales</taxon>
        <taxon>Nitrospiraceae</taxon>
        <taxon>Leptospirillum</taxon>
    </lineage>
</organism>
<dbReference type="Gene3D" id="3.40.1010.10">
    <property type="entry name" value="Cobalt-precorrin-4 Transmethylase, Domain 1"/>
    <property type="match status" value="1"/>
</dbReference>
<evidence type="ECO:0000313" key="7">
    <source>
        <dbReference type="EMBL" id="EES53307.1"/>
    </source>
</evidence>
<evidence type="ECO:0000256" key="4">
    <source>
        <dbReference type="ARBA" id="ARBA00022679"/>
    </source>
</evidence>
<reference evidence="7 8" key="1">
    <citation type="journal article" date="2009" name="Appl. Environ. Microbiol.">
        <title>Community genomic and proteomic analyses of chemoautotrophic iron-oxidizing "Leptospirillum rubarum" (Group II) and "Leptospirillum ferrodiazotrophum" (Group III) bacteria in acid mine drainage biofilms.</title>
        <authorList>
            <person name="Goltsman D.S."/>
            <person name="Denef V.J."/>
            <person name="Singer S.W."/>
            <person name="VerBerkmoes N.C."/>
            <person name="Lefsrud M."/>
            <person name="Mueller R.S."/>
            <person name="Dick G.J."/>
            <person name="Sun C.L."/>
            <person name="Wheeler K.E."/>
            <person name="Zemla A."/>
            <person name="Baker B.J."/>
            <person name="Hauser L."/>
            <person name="Land M."/>
            <person name="Shah M.B."/>
            <person name="Thelen M.P."/>
            <person name="Hettich R.L."/>
            <person name="Banfield J.F."/>
        </authorList>
    </citation>
    <scope>NUCLEOTIDE SEQUENCE [LARGE SCALE GENOMIC DNA]</scope>
</reference>
<evidence type="ECO:0000256" key="5">
    <source>
        <dbReference type="ARBA" id="ARBA00022691"/>
    </source>
</evidence>
<sequence length="223" mass="24296">MNGNPKIYLVGVEPEGPDPGRSPLSELIGTTRLVIGGSRHLDPLKEMMGPGTEWLRVTSNIPEVIERLGQFLKEGKAGETALVLATGDPLYYGIGGAITKDLPGESLVVIPAATLVQRAFALLREPWEKVHVGSLHSKKEKPELIPGRWAFYTGGSRGPAEVCQMVMDRGFQIRNVAILENIGMEGERVRHFPRMDAVEELPADVKPLNMVVMTIEGAAIHES</sequence>
<dbReference type="PANTHER" id="PTHR43182">
    <property type="entry name" value="COBALT-PRECORRIN-6B C(15)-METHYLTRANSFERASE (DECARBOXYLATING)"/>
    <property type="match status" value="1"/>
</dbReference>
<evidence type="ECO:0000259" key="6">
    <source>
        <dbReference type="Pfam" id="PF00590"/>
    </source>
</evidence>
<dbReference type="Pfam" id="PF00590">
    <property type="entry name" value="TP_methylase"/>
    <property type="match status" value="1"/>
</dbReference>
<dbReference type="InterPro" id="IPR014777">
    <property type="entry name" value="4pyrrole_Mease_sub1"/>
</dbReference>
<accession>C6HVT3</accession>
<keyword evidence="8" id="KW-1185">Reference proteome</keyword>
<keyword evidence="3 7" id="KW-0489">Methyltransferase</keyword>
<dbReference type="PANTHER" id="PTHR43182:SF1">
    <property type="entry name" value="COBALT-PRECORRIN-7 C(5)-METHYLTRANSFERASE"/>
    <property type="match status" value="1"/>
</dbReference>
<keyword evidence="2" id="KW-0169">Cobalamin biosynthesis</keyword>
<dbReference type="UniPathway" id="UPA00148"/>
<evidence type="ECO:0000256" key="1">
    <source>
        <dbReference type="ARBA" id="ARBA00004953"/>
    </source>
</evidence>
<keyword evidence="5" id="KW-0949">S-adenosyl-L-methionine</keyword>
<dbReference type="GO" id="GO:0009236">
    <property type="term" value="P:cobalamin biosynthetic process"/>
    <property type="evidence" value="ECO:0007669"/>
    <property type="project" value="UniProtKB-UniPathway"/>
</dbReference>
<protein>
    <submittedName>
        <fullName evidence="7">Precorrin-6y C5,15-methyltransferase, CbiE</fullName>
    </submittedName>
</protein>
<gene>
    <name evidence="7" type="ORF">UBAL3_79520028</name>
</gene>
<dbReference type="InterPro" id="IPR000878">
    <property type="entry name" value="4pyrrol_Mease"/>
</dbReference>
<dbReference type="NCBIfam" id="TIGR02467">
    <property type="entry name" value="CbiE"/>
    <property type="match status" value="1"/>
</dbReference>
<dbReference type="CDD" id="cd11644">
    <property type="entry name" value="Precorrin-6Y-MT"/>
    <property type="match status" value="1"/>
</dbReference>
<keyword evidence="4 7" id="KW-0808">Transferase</keyword>
<name>C6HVT3_9BACT</name>
<proteinExistence type="predicted"/>
<comment type="pathway">
    <text evidence="1">Cofactor biosynthesis; adenosylcobalamin biosynthesis.</text>
</comment>
<dbReference type="GO" id="GO:0008276">
    <property type="term" value="F:protein methyltransferase activity"/>
    <property type="evidence" value="ECO:0007669"/>
    <property type="project" value="InterPro"/>
</dbReference>
<dbReference type="AlphaFoldDB" id="C6HVT3"/>
<evidence type="ECO:0000256" key="3">
    <source>
        <dbReference type="ARBA" id="ARBA00022603"/>
    </source>
</evidence>
<evidence type="ECO:0000313" key="8">
    <source>
        <dbReference type="Proteomes" id="UP000009374"/>
    </source>
</evidence>
<dbReference type="GO" id="GO:0032259">
    <property type="term" value="P:methylation"/>
    <property type="evidence" value="ECO:0007669"/>
    <property type="project" value="UniProtKB-KW"/>
</dbReference>
<feature type="domain" description="Tetrapyrrole methylase" evidence="6">
    <location>
        <begin position="25"/>
        <end position="192"/>
    </location>
</feature>
<dbReference type="InterPro" id="IPR050714">
    <property type="entry name" value="Cobalamin_biosynth_MTase"/>
</dbReference>
<dbReference type="Proteomes" id="UP000009374">
    <property type="component" value="Unassembled WGS sequence"/>
</dbReference>
<dbReference type="InterPro" id="IPR035996">
    <property type="entry name" value="4pyrrol_Methylase_sf"/>
</dbReference>